<dbReference type="OMA" id="CNLDMKY"/>
<dbReference type="GO" id="GO:0016747">
    <property type="term" value="F:acyltransferase activity, transferring groups other than amino-acyl groups"/>
    <property type="evidence" value="ECO:0007669"/>
    <property type="project" value="TreeGrafter"/>
</dbReference>
<dbReference type="InterPro" id="IPR029058">
    <property type="entry name" value="AB_hydrolase_fold"/>
</dbReference>
<dbReference type="PRINTS" id="PR00724">
    <property type="entry name" value="CRBOXYPTASEC"/>
</dbReference>
<keyword evidence="2" id="KW-0121">Carboxypeptidase</keyword>
<feature type="signal peptide" evidence="6">
    <location>
        <begin position="1"/>
        <end position="28"/>
    </location>
</feature>
<dbReference type="Gene3D" id="3.40.50.12670">
    <property type="match status" value="1"/>
</dbReference>
<evidence type="ECO:0000256" key="5">
    <source>
        <dbReference type="ARBA" id="ARBA00023180"/>
    </source>
</evidence>
<keyword evidence="5" id="KW-0325">Glycoprotein</keyword>
<dbReference type="InterPro" id="IPR001563">
    <property type="entry name" value="Peptidase_S10"/>
</dbReference>
<dbReference type="FunFam" id="3.40.50.1820:FF:000072">
    <property type="entry name" value="Serine carboxypeptidase-like 19"/>
    <property type="match status" value="1"/>
</dbReference>
<proteinExistence type="inferred from homology"/>
<evidence type="ECO:0000256" key="3">
    <source>
        <dbReference type="ARBA" id="ARBA00022670"/>
    </source>
</evidence>
<evidence type="ECO:0000313" key="7">
    <source>
        <dbReference type="EMBL" id="KZM81554.1"/>
    </source>
</evidence>
<keyword evidence="4" id="KW-0378">Hydrolase</keyword>
<dbReference type="FunFam" id="3.40.50.12670:FF:000002">
    <property type="entry name" value="Carboxypeptidase"/>
    <property type="match status" value="1"/>
</dbReference>
<reference evidence="7" key="1">
    <citation type="journal article" date="2016" name="Nat. Genet.">
        <title>A high-quality carrot genome assembly provides new insights into carotenoid accumulation and asterid genome evolution.</title>
        <authorList>
            <person name="Iorizzo M."/>
            <person name="Ellison S."/>
            <person name="Senalik D."/>
            <person name="Zeng P."/>
            <person name="Satapoomin P."/>
            <person name="Huang J."/>
            <person name="Bowman M."/>
            <person name="Iovene M."/>
            <person name="Sanseverino W."/>
            <person name="Cavagnaro P."/>
            <person name="Yildiz M."/>
            <person name="Macko-Podgorni A."/>
            <person name="Moranska E."/>
            <person name="Grzebelus E."/>
            <person name="Grzebelus D."/>
            <person name="Ashrafi H."/>
            <person name="Zheng Z."/>
            <person name="Cheng S."/>
            <person name="Spooner D."/>
            <person name="Van Deynze A."/>
            <person name="Simon P."/>
        </authorList>
    </citation>
    <scope>NUCLEOTIDE SEQUENCE [LARGE SCALE GENOMIC DNA]</scope>
    <source>
        <tissue evidence="7">Leaf</tissue>
    </source>
</reference>
<dbReference type="GO" id="GO:0006508">
    <property type="term" value="P:proteolysis"/>
    <property type="evidence" value="ECO:0007669"/>
    <property type="project" value="UniProtKB-KW"/>
</dbReference>
<evidence type="ECO:0000256" key="2">
    <source>
        <dbReference type="ARBA" id="ARBA00022645"/>
    </source>
</evidence>
<organism evidence="7">
    <name type="scientific">Daucus carota subsp. sativus</name>
    <name type="common">Carrot</name>
    <dbReference type="NCBI Taxonomy" id="79200"/>
    <lineage>
        <taxon>Eukaryota</taxon>
        <taxon>Viridiplantae</taxon>
        <taxon>Streptophyta</taxon>
        <taxon>Embryophyta</taxon>
        <taxon>Tracheophyta</taxon>
        <taxon>Spermatophyta</taxon>
        <taxon>Magnoliopsida</taxon>
        <taxon>eudicotyledons</taxon>
        <taxon>Gunneridae</taxon>
        <taxon>Pentapetalae</taxon>
        <taxon>asterids</taxon>
        <taxon>campanulids</taxon>
        <taxon>Apiales</taxon>
        <taxon>Apiaceae</taxon>
        <taxon>Apioideae</taxon>
        <taxon>Scandiceae</taxon>
        <taxon>Daucinae</taxon>
        <taxon>Daucus</taxon>
        <taxon>Daucus sect. Daucus</taxon>
    </lineage>
</organism>
<evidence type="ECO:0000256" key="4">
    <source>
        <dbReference type="ARBA" id="ARBA00022801"/>
    </source>
</evidence>
<comment type="similarity">
    <text evidence="1">Belongs to the peptidase S10 family.</text>
</comment>
<keyword evidence="6" id="KW-0732">Signal</keyword>
<dbReference type="Gene3D" id="3.40.50.1820">
    <property type="entry name" value="alpha/beta hydrolase"/>
    <property type="match status" value="1"/>
</dbReference>
<dbReference type="InterPro" id="IPR033124">
    <property type="entry name" value="Ser_caboxypep_his_AS"/>
</dbReference>
<dbReference type="PROSITE" id="PS00560">
    <property type="entry name" value="CARBOXYPEPT_SER_HIS"/>
    <property type="match status" value="1"/>
</dbReference>
<dbReference type="EMBL" id="LNRQ01000009">
    <property type="protein sequence ID" value="KZM81554.1"/>
    <property type="molecule type" value="Genomic_DNA"/>
</dbReference>
<accession>A0A175YD55</accession>
<evidence type="ECO:0000256" key="1">
    <source>
        <dbReference type="ARBA" id="ARBA00009431"/>
    </source>
</evidence>
<dbReference type="Pfam" id="PF00450">
    <property type="entry name" value="Peptidase_S10"/>
    <property type="match status" value="1"/>
</dbReference>
<name>A0A175YD55_DAUCS</name>
<dbReference type="PANTHER" id="PTHR11802:SF382">
    <property type="entry name" value="PEPTIDASE S10, SERINE CARBOXYPEPTIDASE, ALPHA_BETA HYDROLASE"/>
    <property type="match status" value="1"/>
</dbReference>
<protein>
    <recommendedName>
        <fullName evidence="8">Serine carboxypeptidase-like 18</fullName>
    </recommendedName>
</protein>
<dbReference type="GO" id="GO:0004185">
    <property type="term" value="F:serine-type carboxypeptidase activity"/>
    <property type="evidence" value="ECO:0007669"/>
    <property type="project" value="InterPro"/>
</dbReference>
<evidence type="ECO:0000256" key="6">
    <source>
        <dbReference type="SAM" id="SignalP"/>
    </source>
</evidence>
<dbReference type="OrthoDB" id="443318at2759"/>
<dbReference type="GO" id="GO:0019748">
    <property type="term" value="P:secondary metabolic process"/>
    <property type="evidence" value="ECO:0007669"/>
    <property type="project" value="TreeGrafter"/>
</dbReference>
<comment type="caution">
    <text evidence="7">The sequence shown here is derived from an EMBL/GenBank/DDBJ whole genome shotgun (WGS) entry which is preliminary data.</text>
</comment>
<evidence type="ECO:0008006" key="8">
    <source>
        <dbReference type="Google" id="ProtNLM"/>
    </source>
</evidence>
<keyword evidence="3" id="KW-0645">Protease</keyword>
<gene>
    <name evidence="7" type="ORF">DCAR_029167</name>
</gene>
<sequence length="480" mass="54430">MEGAFGPVLYISWVILLLLLLSSCSVHSRTIVKSLPGFDGPLPFKLETGYVGIGENDDIQIFYYFVESERNPKQDPLIIWIPGGPGCSSFRAFFYENGPLQFDYMKSRGGKPVVQLSPYSWSKISSVLYLDTPVGSGFSYAKTSNGTKTSDTLSSQHVYDLVRKWLNDHTEFMSNQVYIGGLSYSGILIPIITQEIFNGNEVGNKPQINIKGYLIGNPLTDRIIDFNSRIPYAYRVALLSRQLYMSVKQHCSGDYMNSGNVLCARDLARVDECLEDIYEHHILEPSCESSENAASSPLLLHQSSDPWCRDDNYVFSVIWANNEDVQRALGIREGTINDWEQCNTDHYLFGKNDTDTYSYNIASSIIYHMNLTNKNCRALIYSGDHDMVFPHIGTERWIDSLNLAVESTWQPWFVEHQVAGYESIYSHKDYSLTFTTIKGAGHTAPEYKPKECLAMVERWFSQNSLRVQGIRLQNISLTNV</sequence>
<feature type="chain" id="PRO_5008044479" description="Serine carboxypeptidase-like 18" evidence="6">
    <location>
        <begin position="29"/>
        <end position="480"/>
    </location>
</feature>
<dbReference type="SUPFAM" id="SSF53474">
    <property type="entry name" value="alpha/beta-Hydrolases"/>
    <property type="match status" value="1"/>
</dbReference>
<dbReference type="PANTHER" id="PTHR11802">
    <property type="entry name" value="SERINE PROTEASE FAMILY S10 SERINE CARBOXYPEPTIDASE"/>
    <property type="match status" value="1"/>
</dbReference>
<dbReference type="Gramene" id="KZM81554">
    <property type="protein sequence ID" value="KZM81554"/>
    <property type="gene ID" value="DCAR_029167"/>
</dbReference>
<dbReference type="KEGG" id="dcr:108200283"/>
<dbReference type="AlphaFoldDB" id="A0A175YD55"/>